<dbReference type="Pfam" id="PF10127">
    <property type="entry name" value="RlaP"/>
    <property type="match status" value="1"/>
</dbReference>
<dbReference type="Gene3D" id="3.30.460.10">
    <property type="entry name" value="Beta Polymerase, domain 2"/>
    <property type="match status" value="1"/>
</dbReference>
<proteinExistence type="predicted"/>
<dbReference type="InterPro" id="IPR018775">
    <property type="entry name" value="RlaP"/>
</dbReference>
<dbReference type="OrthoDB" id="3021704at2759"/>
<dbReference type="InterPro" id="IPR043519">
    <property type="entry name" value="NT_sf"/>
</dbReference>
<sequence length="214" mass="24112">MAEGKTRHIIASLKLQDHNITHAFLVGSRLWGTNTGSSDFDLLFIAETLSSEVPKSQHKNQYDITLLTKDEFTRRLKSGSLIETVCCLVDGDEESVWRTGGSLKRLVPDIAVLEAWVAARQGADCDKAKKFWLKGKKGDAFKILQHMIMAEYVVRALRGKAQDAGGRLNDVSLEVAELRAFVREGRDKSDRDWMDLEWAAVEALHTVRLQRKET</sequence>
<dbReference type="AlphaFoldDB" id="A0A369JQA3"/>
<dbReference type="Proteomes" id="UP000076154">
    <property type="component" value="Unassembled WGS sequence"/>
</dbReference>
<evidence type="ECO:0000313" key="1">
    <source>
        <dbReference type="EMBL" id="RDB24008.1"/>
    </source>
</evidence>
<protein>
    <submittedName>
        <fullName evidence="1">Uncharacterized protein</fullName>
    </submittedName>
</protein>
<organism evidence="1 2">
    <name type="scientific">Hypsizygus marmoreus</name>
    <name type="common">White beech mushroom</name>
    <name type="synonym">Agaricus marmoreus</name>
    <dbReference type="NCBI Taxonomy" id="39966"/>
    <lineage>
        <taxon>Eukaryota</taxon>
        <taxon>Fungi</taxon>
        <taxon>Dikarya</taxon>
        <taxon>Basidiomycota</taxon>
        <taxon>Agaricomycotina</taxon>
        <taxon>Agaricomycetes</taxon>
        <taxon>Agaricomycetidae</taxon>
        <taxon>Agaricales</taxon>
        <taxon>Tricholomatineae</taxon>
        <taxon>Lyophyllaceae</taxon>
        <taxon>Hypsizygus</taxon>
    </lineage>
</organism>
<evidence type="ECO:0000313" key="2">
    <source>
        <dbReference type="Proteomes" id="UP000076154"/>
    </source>
</evidence>
<reference evidence="1" key="1">
    <citation type="submission" date="2018-04" db="EMBL/GenBank/DDBJ databases">
        <title>Whole genome sequencing of Hypsizygus marmoreus.</title>
        <authorList>
            <person name="Choi I.-G."/>
            <person name="Min B."/>
            <person name="Kim J.-G."/>
            <person name="Kim S."/>
            <person name="Oh Y.-L."/>
            <person name="Kong W.-S."/>
            <person name="Park H."/>
            <person name="Jeong J."/>
            <person name="Song E.-S."/>
        </authorList>
    </citation>
    <scope>NUCLEOTIDE SEQUENCE [LARGE SCALE GENOMIC DNA]</scope>
    <source>
        <strain evidence="1">51987-8</strain>
    </source>
</reference>
<gene>
    <name evidence="1" type="ORF">Hypma_008632</name>
</gene>
<keyword evidence="2" id="KW-1185">Reference proteome</keyword>
<accession>A0A369JQA3</accession>
<comment type="caution">
    <text evidence="1">The sequence shown here is derived from an EMBL/GenBank/DDBJ whole genome shotgun (WGS) entry which is preliminary data.</text>
</comment>
<name>A0A369JQA3_HYPMA</name>
<dbReference type="EMBL" id="LUEZ02000045">
    <property type="protein sequence ID" value="RDB24008.1"/>
    <property type="molecule type" value="Genomic_DNA"/>
</dbReference>
<dbReference type="SUPFAM" id="SSF81301">
    <property type="entry name" value="Nucleotidyltransferase"/>
    <property type="match status" value="1"/>
</dbReference>
<dbReference type="InParanoid" id="A0A369JQA3"/>